<dbReference type="EMBL" id="JAVFWL010000005">
    <property type="protein sequence ID" value="KAK6756410.1"/>
    <property type="molecule type" value="Genomic_DNA"/>
</dbReference>
<name>A0ABR1E143_NECAM</name>
<organism evidence="1 2">
    <name type="scientific">Necator americanus</name>
    <name type="common">Human hookworm</name>
    <dbReference type="NCBI Taxonomy" id="51031"/>
    <lineage>
        <taxon>Eukaryota</taxon>
        <taxon>Metazoa</taxon>
        <taxon>Ecdysozoa</taxon>
        <taxon>Nematoda</taxon>
        <taxon>Chromadorea</taxon>
        <taxon>Rhabditida</taxon>
        <taxon>Rhabditina</taxon>
        <taxon>Rhabditomorpha</taxon>
        <taxon>Strongyloidea</taxon>
        <taxon>Ancylostomatidae</taxon>
        <taxon>Bunostominae</taxon>
        <taxon>Necator</taxon>
    </lineage>
</organism>
<protein>
    <submittedName>
        <fullName evidence="1">Uncharacterized protein</fullName>
    </submittedName>
</protein>
<proteinExistence type="predicted"/>
<reference evidence="1 2" key="1">
    <citation type="submission" date="2023-08" db="EMBL/GenBank/DDBJ databases">
        <title>A Necator americanus chromosomal reference genome.</title>
        <authorList>
            <person name="Ilik V."/>
            <person name="Petrzelkova K.J."/>
            <person name="Pardy F."/>
            <person name="Fuh T."/>
            <person name="Niatou-Singa F.S."/>
            <person name="Gouil Q."/>
            <person name="Baker L."/>
            <person name="Ritchie M.E."/>
            <person name="Jex A.R."/>
            <person name="Gazzola D."/>
            <person name="Li H."/>
            <person name="Toshio Fujiwara R."/>
            <person name="Zhan B."/>
            <person name="Aroian R.V."/>
            <person name="Pafco B."/>
            <person name="Schwarz E.M."/>
        </authorList>
    </citation>
    <scope>NUCLEOTIDE SEQUENCE [LARGE SCALE GENOMIC DNA]</scope>
    <source>
        <strain evidence="1 2">Aroian</strain>
        <tissue evidence="1">Whole animal</tissue>
    </source>
</reference>
<sequence length="88" mass="9901">MILVVTRLKTSTFPAVEDWDSNGEQYVTRSKINNEAESFPAAHNSSCSNLKIYNVTSVPLLQIFLEFSGAKVKAALESEYREKSRSEK</sequence>
<keyword evidence="2" id="KW-1185">Reference proteome</keyword>
<evidence type="ECO:0000313" key="1">
    <source>
        <dbReference type="EMBL" id="KAK6756410.1"/>
    </source>
</evidence>
<comment type="caution">
    <text evidence="1">The sequence shown here is derived from an EMBL/GenBank/DDBJ whole genome shotgun (WGS) entry which is preliminary data.</text>
</comment>
<evidence type="ECO:0000313" key="2">
    <source>
        <dbReference type="Proteomes" id="UP001303046"/>
    </source>
</evidence>
<dbReference type="Proteomes" id="UP001303046">
    <property type="component" value="Unassembled WGS sequence"/>
</dbReference>
<accession>A0ABR1E143</accession>
<gene>
    <name evidence="1" type="primary">Necator_chrV.g19471</name>
    <name evidence="1" type="ORF">RB195_014679</name>
</gene>